<dbReference type="InterPro" id="IPR043129">
    <property type="entry name" value="ATPase_NBD"/>
</dbReference>
<evidence type="ECO:0000256" key="2">
    <source>
        <dbReference type="ARBA" id="ARBA00022777"/>
    </source>
</evidence>
<dbReference type="Pfam" id="PF00370">
    <property type="entry name" value="FGGY_N"/>
    <property type="match status" value="1"/>
</dbReference>
<keyword evidence="1" id="KW-0808">Transferase</keyword>
<organism evidence="4 5">
    <name type="scientific">Geobacillus subterraneus</name>
    <dbReference type="NCBI Taxonomy" id="129338"/>
    <lineage>
        <taxon>Bacteria</taxon>
        <taxon>Bacillati</taxon>
        <taxon>Bacillota</taxon>
        <taxon>Bacilli</taxon>
        <taxon>Bacillales</taxon>
        <taxon>Anoxybacillaceae</taxon>
        <taxon>Geobacillus</taxon>
    </lineage>
</organism>
<evidence type="ECO:0000256" key="1">
    <source>
        <dbReference type="ARBA" id="ARBA00022679"/>
    </source>
</evidence>
<dbReference type="PANTHER" id="PTHR43435:SF4">
    <property type="entry name" value="FGGY CARBOHYDRATE KINASE DOMAIN-CONTAINING PROTEIN"/>
    <property type="match status" value="1"/>
</dbReference>
<accession>A0ABN4NMW5</accession>
<dbReference type="Gene3D" id="3.30.420.40">
    <property type="match status" value="1"/>
</dbReference>
<dbReference type="PANTHER" id="PTHR43435">
    <property type="entry name" value="RIBULOKINASE"/>
    <property type="match status" value="1"/>
</dbReference>
<sequence>MAKEYVIGLDLGTTSVKACVFHRSGQLMAEAEKMNTFHYPKQGWVEQDAAEIERSAVLAVREAIEQIKRFMNATSALSAIWRATFKRNR</sequence>
<protein>
    <recommendedName>
        <fullName evidence="3">Carbohydrate kinase FGGY N-terminal domain-containing protein</fullName>
    </recommendedName>
</protein>
<dbReference type="SUPFAM" id="SSF53067">
    <property type="entry name" value="Actin-like ATPase domain"/>
    <property type="match status" value="1"/>
</dbReference>
<reference evidence="4 5" key="1">
    <citation type="submission" date="2016-02" db="EMBL/GenBank/DDBJ databases">
        <title>Complete genome sequence of Geobacillus subterraneus KCTC 3922T.</title>
        <authorList>
            <person name="Lee D.-W."/>
            <person name="Lee Y.-J."/>
            <person name="Lee S.-J."/>
            <person name="Park G.-S."/>
            <person name="Lee S.-J."/>
            <person name="Shin J.-H."/>
        </authorList>
    </citation>
    <scope>NUCLEOTIDE SEQUENCE [LARGE SCALE GENOMIC DNA]</scope>
    <source>
        <strain evidence="4 5">KCTC 3922</strain>
    </source>
</reference>
<evidence type="ECO:0000313" key="4">
    <source>
        <dbReference type="EMBL" id="AMX84246.1"/>
    </source>
</evidence>
<proteinExistence type="predicted"/>
<dbReference type="InterPro" id="IPR018484">
    <property type="entry name" value="FGGY_N"/>
</dbReference>
<dbReference type="RefSeq" id="WP_063166490.1">
    <property type="nucleotide sequence ID" value="NZ_CP014342.1"/>
</dbReference>
<keyword evidence="5" id="KW-1185">Reference proteome</keyword>
<keyword evidence="2" id="KW-0418">Kinase</keyword>
<dbReference type="GeneID" id="32408731"/>
<feature type="domain" description="Carbohydrate kinase FGGY N-terminal" evidence="3">
    <location>
        <begin position="5"/>
        <end position="67"/>
    </location>
</feature>
<evidence type="ECO:0000259" key="3">
    <source>
        <dbReference type="Pfam" id="PF00370"/>
    </source>
</evidence>
<dbReference type="Proteomes" id="UP000076226">
    <property type="component" value="Chromosome"/>
</dbReference>
<evidence type="ECO:0000313" key="5">
    <source>
        <dbReference type="Proteomes" id="UP000076226"/>
    </source>
</evidence>
<dbReference type="EMBL" id="CP014342">
    <property type="protein sequence ID" value="AMX84246.1"/>
    <property type="molecule type" value="Genomic_DNA"/>
</dbReference>
<name>A0ABN4NMW5_9BACL</name>
<gene>
    <name evidence="4" type="ORF">GS3922_11550</name>
</gene>